<feature type="chain" id="PRO_5043641573" evidence="1">
    <location>
        <begin position="27"/>
        <end position="51"/>
    </location>
</feature>
<dbReference type="Proteomes" id="UP000823749">
    <property type="component" value="Chromosome 2"/>
</dbReference>
<feature type="signal peptide" evidence="1">
    <location>
        <begin position="1"/>
        <end position="26"/>
    </location>
</feature>
<evidence type="ECO:0000313" key="3">
    <source>
        <dbReference type="Proteomes" id="UP000823749"/>
    </source>
</evidence>
<evidence type="ECO:0000313" key="2">
    <source>
        <dbReference type="EMBL" id="KAG5560654.1"/>
    </source>
</evidence>
<organism evidence="2 3">
    <name type="scientific">Rhododendron griersonianum</name>
    <dbReference type="NCBI Taxonomy" id="479676"/>
    <lineage>
        <taxon>Eukaryota</taxon>
        <taxon>Viridiplantae</taxon>
        <taxon>Streptophyta</taxon>
        <taxon>Embryophyta</taxon>
        <taxon>Tracheophyta</taxon>
        <taxon>Spermatophyta</taxon>
        <taxon>Magnoliopsida</taxon>
        <taxon>eudicotyledons</taxon>
        <taxon>Gunneridae</taxon>
        <taxon>Pentapetalae</taxon>
        <taxon>asterids</taxon>
        <taxon>Ericales</taxon>
        <taxon>Ericaceae</taxon>
        <taxon>Ericoideae</taxon>
        <taxon>Rhodoreae</taxon>
        <taxon>Rhododendron</taxon>
    </lineage>
</organism>
<proteinExistence type="predicted"/>
<dbReference type="EMBL" id="JACTNZ010000002">
    <property type="protein sequence ID" value="KAG5560654.1"/>
    <property type="molecule type" value="Genomic_DNA"/>
</dbReference>
<name>A0AAV6L8A6_9ERIC</name>
<gene>
    <name evidence="2" type="ORF">RHGRI_003849</name>
</gene>
<comment type="caution">
    <text evidence="2">The sequence shown here is derived from an EMBL/GenBank/DDBJ whole genome shotgun (WGS) entry which is preliminary data.</text>
</comment>
<dbReference type="AlphaFoldDB" id="A0AAV6L8A6"/>
<protein>
    <submittedName>
        <fullName evidence="2">Uncharacterized protein</fullName>
    </submittedName>
</protein>
<keyword evidence="1" id="KW-0732">Signal</keyword>
<keyword evidence="3" id="KW-1185">Reference proteome</keyword>
<reference evidence="2" key="1">
    <citation type="submission" date="2020-08" db="EMBL/GenBank/DDBJ databases">
        <title>Plant Genome Project.</title>
        <authorList>
            <person name="Zhang R.-G."/>
        </authorList>
    </citation>
    <scope>NUCLEOTIDE SEQUENCE</scope>
    <source>
        <strain evidence="2">WSP0</strain>
        <tissue evidence="2">Leaf</tissue>
    </source>
</reference>
<sequence length="51" mass="5569">MPLKMPFAVLKFLVILALFMALEVSARELLETSNSLGPCKFASLRASTAKL</sequence>
<accession>A0AAV6L8A6</accession>
<evidence type="ECO:0000256" key="1">
    <source>
        <dbReference type="SAM" id="SignalP"/>
    </source>
</evidence>